<comment type="caution">
    <text evidence="7">The sequence shown here is derived from an EMBL/GenBank/DDBJ whole genome shotgun (WGS) entry which is preliminary data.</text>
</comment>
<feature type="transmembrane region" description="Helical" evidence="6">
    <location>
        <begin position="156"/>
        <end position="176"/>
    </location>
</feature>
<organism evidence="7 8">
    <name type="scientific">Alteribacter lacisalsi</name>
    <dbReference type="NCBI Taxonomy" id="2045244"/>
    <lineage>
        <taxon>Bacteria</taxon>
        <taxon>Bacillati</taxon>
        <taxon>Bacillota</taxon>
        <taxon>Bacilli</taxon>
        <taxon>Bacillales</taxon>
        <taxon>Bacillaceae</taxon>
        <taxon>Alteribacter</taxon>
    </lineage>
</organism>
<reference evidence="7 8" key="1">
    <citation type="submission" date="2017-10" db="EMBL/GenBank/DDBJ databases">
        <title>Bacillus sp. nov., a halophilic bacterium isolated from a Yangshapao Lake.</title>
        <authorList>
            <person name="Wang H."/>
        </authorList>
    </citation>
    <scope>NUCLEOTIDE SEQUENCE [LARGE SCALE GENOMIC DNA]</scope>
    <source>
        <strain evidence="7 8">YSP-3</strain>
    </source>
</reference>
<feature type="transmembrane region" description="Helical" evidence="6">
    <location>
        <begin position="69"/>
        <end position="90"/>
    </location>
</feature>
<feature type="transmembrane region" description="Helical" evidence="6">
    <location>
        <begin position="96"/>
        <end position="113"/>
    </location>
</feature>
<dbReference type="PANTHER" id="PTHR30238:SF4">
    <property type="entry name" value="SLL1022 PROTEIN"/>
    <property type="match status" value="1"/>
</dbReference>
<keyword evidence="8" id="KW-1185">Reference proteome</keyword>
<dbReference type="NCBIfam" id="TIGR03717">
    <property type="entry name" value="R_switched_YjbE"/>
    <property type="match status" value="1"/>
</dbReference>
<evidence type="ECO:0000256" key="2">
    <source>
        <dbReference type="ARBA" id="ARBA00007511"/>
    </source>
</evidence>
<feature type="transmembrane region" description="Helical" evidence="6">
    <location>
        <begin position="188"/>
        <end position="206"/>
    </location>
</feature>
<proteinExistence type="inferred from homology"/>
<dbReference type="InterPro" id="IPR005496">
    <property type="entry name" value="Integral_membrane_TerC"/>
</dbReference>
<dbReference type="PANTHER" id="PTHR30238">
    <property type="entry name" value="MEMBRANE BOUND PREDICTED REDOX MODULATOR"/>
    <property type="match status" value="1"/>
</dbReference>
<gene>
    <name evidence="7" type="ORF">CR205_03795</name>
</gene>
<comment type="similarity">
    <text evidence="2">Belongs to the TerC family.</text>
</comment>
<dbReference type="AlphaFoldDB" id="A0A2W0H9C2"/>
<accession>A0A2W0H9C2</accession>
<feature type="transmembrane region" description="Helical" evidence="6">
    <location>
        <begin position="32"/>
        <end position="57"/>
    </location>
</feature>
<dbReference type="EMBL" id="PDOF01000001">
    <property type="protein sequence ID" value="PYZ97727.1"/>
    <property type="molecule type" value="Genomic_DNA"/>
</dbReference>
<feature type="transmembrane region" description="Helical" evidence="6">
    <location>
        <begin position="212"/>
        <end position="239"/>
    </location>
</feature>
<dbReference type="GO" id="GO:0016020">
    <property type="term" value="C:membrane"/>
    <property type="evidence" value="ECO:0007669"/>
    <property type="project" value="UniProtKB-SubCell"/>
</dbReference>
<comment type="subcellular location">
    <subcellularLocation>
        <location evidence="1">Membrane</location>
        <topology evidence="1">Multi-pass membrane protein</topology>
    </subcellularLocation>
</comment>
<evidence type="ECO:0000256" key="5">
    <source>
        <dbReference type="ARBA" id="ARBA00023136"/>
    </source>
</evidence>
<keyword evidence="3 6" id="KW-0812">Transmembrane</keyword>
<name>A0A2W0H9C2_9BACI</name>
<evidence type="ECO:0000256" key="6">
    <source>
        <dbReference type="SAM" id="Phobius"/>
    </source>
</evidence>
<keyword evidence="4 6" id="KW-1133">Transmembrane helix</keyword>
<dbReference type="OrthoDB" id="5295733at2"/>
<evidence type="ECO:0000256" key="4">
    <source>
        <dbReference type="ARBA" id="ARBA00022989"/>
    </source>
</evidence>
<evidence type="ECO:0000313" key="8">
    <source>
        <dbReference type="Proteomes" id="UP000248066"/>
    </source>
</evidence>
<evidence type="ECO:0000256" key="1">
    <source>
        <dbReference type="ARBA" id="ARBA00004141"/>
    </source>
</evidence>
<evidence type="ECO:0000256" key="3">
    <source>
        <dbReference type="ARBA" id="ARBA00022692"/>
    </source>
</evidence>
<keyword evidence="5 6" id="KW-0472">Membrane</keyword>
<dbReference type="Proteomes" id="UP000248066">
    <property type="component" value="Unassembled WGS sequence"/>
</dbReference>
<sequence length="251" mass="26974">MTFNRRSISINKLVLDDFIVYGGRNQPLNSDFFVALLTIIGIDLILGGDNAIVVAMACRKLPPHLRNKAITIGIVFAIAARGLLTVIAIHLLSIPYLMGIGGVLLLYIAYRLLTADEGGAAITGAASMAGAIRTIVVADVVMGFDNVLAVAGAADGNIILVFIGLLISVPILIWGSRLILWAMKKVPSILYMGAAVLTFTASGMIAHESFIYFWLLYHGLSVFAFSCVMITVVLAAGWLRNRISRVIIIRT</sequence>
<protein>
    <recommendedName>
        <fullName evidence="9">TerC family protein</fullName>
    </recommendedName>
</protein>
<dbReference type="Pfam" id="PF03741">
    <property type="entry name" value="TerC"/>
    <property type="match status" value="1"/>
</dbReference>
<evidence type="ECO:0000313" key="7">
    <source>
        <dbReference type="EMBL" id="PYZ97727.1"/>
    </source>
</evidence>
<evidence type="ECO:0008006" key="9">
    <source>
        <dbReference type="Google" id="ProtNLM"/>
    </source>
</evidence>
<dbReference type="InterPro" id="IPR022301">
    <property type="entry name" value="Integral_membrane_YjbE"/>
</dbReference>
<feature type="transmembrane region" description="Helical" evidence="6">
    <location>
        <begin position="120"/>
        <end position="144"/>
    </location>
</feature>